<protein>
    <recommendedName>
        <fullName evidence="1">Bet v I/Major latex protein domain-containing protein</fullName>
    </recommendedName>
</protein>
<organism evidence="2 3">
    <name type="scientific">Ilex paraguariensis</name>
    <name type="common">yerba mate</name>
    <dbReference type="NCBI Taxonomy" id="185542"/>
    <lineage>
        <taxon>Eukaryota</taxon>
        <taxon>Viridiplantae</taxon>
        <taxon>Streptophyta</taxon>
        <taxon>Embryophyta</taxon>
        <taxon>Tracheophyta</taxon>
        <taxon>Spermatophyta</taxon>
        <taxon>Magnoliopsida</taxon>
        <taxon>eudicotyledons</taxon>
        <taxon>Gunneridae</taxon>
        <taxon>Pentapetalae</taxon>
        <taxon>asterids</taxon>
        <taxon>campanulids</taxon>
        <taxon>Aquifoliales</taxon>
        <taxon>Aquifoliaceae</taxon>
        <taxon>Ilex</taxon>
    </lineage>
</organism>
<comment type="caution">
    <text evidence="2">The sequence shown here is derived from an EMBL/GenBank/DDBJ whole genome shotgun (WGS) entry which is preliminary data.</text>
</comment>
<dbReference type="AlphaFoldDB" id="A0ABC8RHG6"/>
<dbReference type="SMART" id="SM01037">
    <property type="entry name" value="Bet_v_1"/>
    <property type="match status" value="1"/>
</dbReference>
<accession>A0ABC8RHG6</accession>
<feature type="domain" description="Bet v I/Major latex protein" evidence="1">
    <location>
        <begin position="1"/>
        <end position="137"/>
    </location>
</feature>
<gene>
    <name evidence="2" type="ORF">ILEXP_LOCUS12142</name>
</gene>
<evidence type="ECO:0000313" key="3">
    <source>
        <dbReference type="Proteomes" id="UP001642360"/>
    </source>
</evidence>
<dbReference type="InterPro" id="IPR023393">
    <property type="entry name" value="START-like_dom_sf"/>
</dbReference>
<evidence type="ECO:0000313" key="2">
    <source>
        <dbReference type="EMBL" id="CAK9144389.1"/>
    </source>
</evidence>
<keyword evidence="3" id="KW-1185">Reference proteome</keyword>
<dbReference type="Gene3D" id="3.30.530.20">
    <property type="match status" value="1"/>
</dbReference>
<dbReference type="EMBL" id="CAUOFW020001391">
    <property type="protein sequence ID" value="CAK9144389.1"/>
    <property type="molecule type" value="Genomic_DNA"/>
</dbReference>
<name>A0ABC8RHG6_9AQUA</name>
<dbReference type="InterPro" id="IPR000916">
    <property type="entry name" value="Bet_v_I/MLP"/>
</dbReference>
<dbReference type="PANTHER" id="PTHR31907">
    <property type="entry name" value="MLP-LIKE PROTEIN 423"/>
    <property type="match status" value="1"/>
</dbReference>
<proteinExistence type="predicted"/>
<dbReference type="SUPFAM" id="SSF55961">
    <property type="entry name" value="Bet v1-like"/>
    <property type="match status" value="1"/>
</dbReference>
<reference evidence="2 3" key="1">
    <citation type="submission" date="2024-02" db="EMBL/GenBank/DDBJ databases">
        <authorList>
            <person name="Vignale AGUSTIN F."/>
            <person name="Sosa J E."/>
            <person name="Modenutti C."/>
        </authorList>
    </citation>
    <scope>NUCLEOTIDE SEQUENCE [LARGE SCALE GENOMIC DNA]</scope>
</reference>
<dbReference type="Pfam" id="PF00407">
    <property type="entry name" value="Bet_v_1"/>
    <property type="match status" value="1"/>
</dbReference>
<evidence type="ECO:0000259" key="1">
    <source>
        <dbReference type="SMART" id="SM01037"/>
    </source>
</evidence>
<dbReference type="Proteomes" id="UP001642360">
    <property type="component" value="Unassembled WGS sequence"/>
</dbReference>
<dbReference type="InterPro" id="IPR051761">
    <property type="entry name" value="MLP-like_ligand-binding"/>
</dbReference>
<sequence length="137" mass="15746">MGKLVAQTEIKSDGDVFHEIFRYRPHHIKNMSPGNVQGVINQSYWCVNIDGKENVAKKMIQAIDEEKKSVTFKLIEGDLMELYNTFIATVHVDTKGENNLVKWTFEFEKLNEGVEDPNTLMNLCLAITKDIEAYHLK</sequence>